<dbReference type="GO" id="GO:0016747">
    <property type="term" value="F:acyltransferase activity, transferring groups other than amino-acyl groups"/>
    <property type="evidence" value="ECO:0007669"/>
    <property type="project" value="InterPro"/>
</dbReference>
<dbReference type="PANTHER" id="PTHR43072:SF23">
    <property type="entry name" value="UPF0039 PROTEIN C11D3.02C"/>
    <property type="match status" value="1"/>
</dbReference>
<dbReference type="Gene3D" id="3.40.630.30">
    <property type="match status" value="1"/>
</dbReference>
<organism evidence="4 5">
    <name type="scientific">Niabella soli DSM 19437</name>
    <dbReference type="NCBI Taxonomy" id="929713"/>
    <lineage>
        <taxon>Bacteria</taxon>
        <taxon>Pseudomonadati</taxon>
        <taxon>Bacteroidota</taxon>
        <taxon>Chitinophagia</taxon>
        <taxon>Chitinophagales</taxon>
        <taxon>Chitinophagaceae</taxon>
        <taxon>Niabella</taxon>
    </lineage>
</organism>
<dbReference type="HOGENOM" id="CLU_013985_4_3_10"/>
<accession>W0F4U7</accession>
<dbReference type="RefSeq" id="WP_008587682.1">
    <property type="nucleotide sequence ID" value="NZ_CP007035.1"/>
</dbReference>
<dbReference type="CDD" id="cd04301">
    <property type="entry name" value="NAT_SF"/>
    <property type="match status" value="1"/>
</dbReference>
<keyword evidence="2" id="KW-0012">Acyltransferase</keyword>
<dbReference type="eggNOG" id="COG1247">
    <property type="taxonomic scope" value="Bacteria"/>
</dbReference>
<dbReference type="OrthoDB" id="9799096at2"/>
<evidence type="ECO:0000256" key="2">
    <source>
        <dbReference type="ARBA" id="ARBA00023315"/>
    </source>
</evidence>
<dbReference type="EMBL" id="CP007035">
    <property type="protein sequence ID" value="AHF16484.1"/>
    <property type="molecule type" value="Genomic_DNA"/>
</dbReference>
<dbReference type="PANTHER" id="PTHR43072">
    <property type="entry name" value="N-ACETYLTRANSFERASE"/>
    <property type="match status" value="1"/>
</dbReference>
<evidence type="ECO:0000313" key="4">
    <source>
        <dbReference type="EMBL" id="AHF16484.1"/>
    </source>
</evidence>
<dbReference type="KEGG" id="nso:NIASO_17565"/>
<name>W0F4U7_9BACT</name>
<dbReference type="InterPro" id="IPR000182">
    <property type="entry name" value="GNAT_dom"/>
</dbReference>
<dbReference type="AlphaFoldDB" id="W0F4U7"/>
<dbReference type="InterPro" id="IPR016181">
    <property type="entry name" value="Acyl_CoA_acyltransferase"/>
</dbReference>
<proteinExistence type="predicted"/>
<sequence>MAAITLKVLVEEDLDFVKQVYDWYVLNSTATFHTEPVTTEELKEFLYVQHPRFQSFIILADGQPVGYCYLTNYKKRQAYDKTAELTIYLQHDCYAKGIGKTALQELETHAKNAGFKNLLAIISGDNDRSILFFEKNGYLKCAHFKNVGEKFNKVLDVVGYQKEI</sequence>
<keyword evidence="5" id="KW-1185">Reference proteome</keyword>
<dbReference type="Pfam" id="PF13420">
    <property type="entry name" value="Acetyltransf_4"/>
    <property type="match status" value="1"/>
</dbReference>
<keyword evidence="1 4" id="KW-0808">Transferase</keyword>
<dbReference type="STRING" id="929713.NIASO_17565"/>
<evidence type="ECO:0000256" key="1">
    <source>
        <dbReference type="ARBA" id="ARBA00022679"/>
    </source>
</evidence>
<gene>
    <name evidence="4" type="ORF">NIASO_17565</name>
</gene>
<reference evidence="4 5" key="1">
    <citation type="submission" date="2013-12" db="EMBL/GenBank/DDBJ databases">
        <authorList>
            <consortium name="DOE Joint Genome Institute"/>
            <person name="Eisen J."/>
            <person name="Huntemann M."/>
            <person name="Han J."/>
            <person name="Chen A."/>
            <person name="Kyrpides N."/>
            <person name="Mavromatis K."/>
            <person name="Markowitz V."/>
            <person name="Palaniappan K."/>
            <person name="Ivanova N."/>
            <person name="Schaumberg A."/>
            <person name="Pati A."/>
            <person name="Liolios K."/>
            <person name="Nordberg H.P."/>
            <person name="Cantor M.N."/>
            <person name="Hua S.X."/>
            <person name="Woyke T."/>
        </authorList>
    </citation>
    <scope>NUCLEOTIDE SEQUENCE [LARGE SCALE GENOMIC DNA]</scope>
    <source>
        <strain evidence="5">DSM 19437</strain>
    </source>
</reference>
<feature type="domain" description="N-acetyltransferase" evidence="3">
    <location>
        <begin position="4"/>
        <end position="164"/>
    </location>
</feature>
<evidence type="ECO:0000259" key="3">
    <source>
        <dbReference type="PROSITE" id="PS51186"/>
    </source>
</evidence>
<dbReference type="SUPFAM" id="SSF55729">
    <property type="entry name" value="Acyl-CoA N-acyltransferases (Nat)"/>
    <property type="match status" value="1"/>
</dbReference>
<dbReference type="Proteomes" id="UP000003586">
    <property type="component" value="Chromosome"/>
</dbReference>
<protein>
    <submittedName>
        <fullName evidence="4">Acetyltransferase</fullName>
    </submittedName>
</protein>
<dbReference type="PROSITE" id="PS51186">
    <property type="entry name" value="GNAT"/>
    <property type="match status" value="1"/>
</dbReference>
<evidence type="ECO:0000313" key="5">
    <source>
        <dbReference type="Proteomes" id="UP000003586"/>
    </source>
</evidence>